<dbReference type="InterPro" id="IPR001986">
    <property type="entry name" value="Enolpyruvate_Tfrase_dom"/>
</dbReference>
<dbReference type="Pfam" id="PF00275">
    <property type="entry name" value="EPSP_synthase"/>
    <property type="match status" value="1"/>
</dbReference>
<reference evidence="9 10" key="1">
    <citation type="submission" date="2022-04" db="EMBL/GenBank/DDBJ databases">
        <title>Halobacillus sp. isolated from saltern.</title>
        <authorList>
            <person name="Won M."/>
            <person name="Lee C.-M."/>
            <person name="Woen H.-Y."/>
            <person name="Kwon S.-W."/>
        </authorList>
    </citation>
    <scope>NUCLEOTIDE SEQUENCE [LARGE SCALE GENOMIC DNA]</scope>
    <source>
        <strain evidence="9 10">SSBR10-3</strain>
    </source>
</reference>
<dbReference type="Gene3D" id="3.65.10.10">
    <property type="entry name" value="Enolpyruvate transferase domain"/>
    <property type="match status" value="2"/>
</dbReference>
<evidence type="ECO:0000313" key="9">
    <source>
        <dbReference type="EMBL" id="UOQ42717.1"/>
    </source>
</evidence>
<dbReference type="EC" id="2.5.1.19" evidence="7"/>
<dbReference type="InterPro" id="IPR036968">
    <property type="entry name" value="Enolpyruvate_Tfrase_sf"/>
</dbReference>
<comment type="function">
    <text evidence="7">Catalyzes the transfer of the enolpyruvyl moiety of phosphoenolpyruvate (PEP) to the 5-hydroxyl of shikimate-3-phosphate (S3P) to produce enolpyruvyl shikimate-3-phosphate and inorganic phosphate.</text>
</comment>
<dbReference type="PROSITE" id="PS00885">
    <property type="entry name" value="EPSP_SYNTHASE_2"/>
    <property type="match status" value="1"/>
</dbReference>
<keyword evidence="4 7" id="KW-0808">Transferase</keyword>
<dbReference type="GO" id="GO:0003866">
    <property type="term" value="F:3-phosphoshikimate 1-carboxyvinyltransferase activity"/>
    <property type="evidence" value="ECO:0007669"/>
    <property type="project" value="UniProtKB-EC"/>
</dbReference>
<dbReference type="NCBIfam" id="TIGR01356">
    <property type="entry name" value="aroA"/>
    <property type="match status" value="1"/>
</dbReference>
<comment type="subcellular location">
    <subcellularLocation>
        <location evidence="7">Cytoplasm</location>
    </subcellularLocation>
</comment>
<dbReference type="InterPro" id="IPR006264">
    <property type="entry name" value="EPSP_synthase"/>
</dbReference>
<sequence length="428" mass="45592">MSTLVLEPAKKGLTGRLKVPGDKSISHRAVIFSSLAKGVSHITNFLTGEDCLRTVEAFRQMGVEITKEKDCLTVHGNGIDALKEPAVPINFGNSGTTARLMSGVLAGLPLFTTAFGDQSLSRRPMDRVVQPLSEMGALIRGREQASYLPLAFEGKKLRGRIHQLQVKSAQVKSALLLAGLLAEGETTVVEQGRTRNHTEMLLPLFGAEVQTKGASITVKGGQQLQGADFQVPGDISSAAFFLVGAAITPNSDLNIVNVGLNPTRNGVVQALEKMGAAIETTITSYVGEEPVGDMRISHSSLKAITLEGDLIANLIDEIPILALAATQAEGTTIIKDAKELRVKETDRIEAVAHNLTQLGANVETREDGLAIHGPTPLHGGELHSYGDHRIGMMGAIASLITTSKVSIADKECINISYPNFFEDLHGLL</sequence>
<evidence type="ECO:0000256" key="5">
    <source>
        <dbReference type="ARBA" id="ARBA00023141"/>
    </source>
</evidence>
<evidence type="ECO:0000256" key="2">
    <source>
        <dbReference type="ARBA" id="ARBA00009948"/>
    </source>
</evidence>
<feature type="binding site" evidence="7">
    <location>
        <position position="347"/>
    </location>
    <ligand>
        <name>phosphoenolpyruvate</name>
        <dbReference type="ChEBI" id="CHEBI:58702"/>
    </ligand>
</feature>
<gene>
    <name evidence="7 9" type="primary">aroA</name>
    <name evidence="9" type="ORF">MUN89_12125</name>
</gene>
<dbReference type="PROSITE" id="PS00104">
    <property type="entry name" value="EPSP_SYNTHASE_1"/>
    <property type="match status" value="1"/>
</dbReference>
<evidence type="ECO:0000313" key="10">
    <source>
        <dbReference type="Proteomes" id="UP000831787"/>
    </source>
</evidence>
<feature type="binding site" evidence="7">
    <location>
        <position position="316"/>
    </location>
    <ligand>
        <name>3-phosphoshikimate</name>
        <dbReference type="ChEBI" id="CHEBI:145989"/>
    </ligand>
</feature>
<accession>A0ABY4EFA7</accession>
<feature type="binding site" evidence="7">
    <location>
        <position position="170"/>
    </location>
    <ligand>
        <name>phosphoenolpyruvate</name>
        <dbReference type="ChEBI" id="CHEBI:58702"/>
    </ligand>
</feature>
<dbReference type="EMBL" id="CP095073">
    <property type="protein sequence ID" value="UOQ42717.1"/>
    <property type="molecule type" value="Genomic_DNA"/>
</dbReference>
<feature type="domain" description="Enolpyruvate transferase" evidence="8">
    <location>
        <begin position="11"/>
        <end position="424"/>
    </location>
</feature>
<feature type="binding site" evidence="7">
    <location>
        <position position="123"/>
    </location>
    <ligand>
        <name>phosphoenolpyruvate</name>
        <dbReference type="ChEBI" id="CHEBI:58702"/>
    </ligand>
</feature>
<dbReference type="CDD" id="cd01556">
    <property type="entry name" value="EPSP_synthase"/>
    <property type="match status" value="1"/>
</dbReference>
<dbReference type="PIRSF" id="PIRSF000505">
    <property type="entry name" value="EPSPS"/>
    <property type="match status" value="1"/>
</dbReference>
<protein>
    <recommendedName>
        <fullName evidence="7">3-phosphoshikimate 1-carboxyvinyltransferase</fullName>
        <ecNumber evidence="7">2.5.1.19</ecNumber>
    </recommendedName>
    <alternativeName>
        <fullName evidence="7">5-enolpyruvylshikimate-3-phosphate synthase</fullName>
        <shortName evidence="7">EPSP synthase</shortName>
        <shortName evidence="7">EPSPS</shortName>
    </alternativeName>
</protein>
<comment type="caution">
    <text evidence="7">Lacks conserved residue(s) required for the propagation of feature annotation.</text>
</comment>
<dbReference type="InterPro" id="IPR023193">
    <property type="entry name" value="EPSP_synthase_CS"/>
</dbReference>
<feature type="binding site" evidence="7">
    <location>
        <position position="170"/>
    </location>
    <ligand>
        <name>3-phosphoshikimate</name>
        <dbReference type="ChEBI" id="CHEBI:145989"/>
    </ligand>
</feature>
<organism evidence="9 10">
    <name type="scientific">Halobacillus salinarum</name>
    <dbReference type="NCBI Taxonomy" id="2932257"/>
    <lineage>
        <taxon>Bacteria</taxon>
        <taxon>Bacillati</taxon>
        <taxon>Bacillota</taxon>
        <taxon>Bacilli</taxon>
        <taxon>Bacillales</taxon>
        <taxon>Bacillaceae</taxon>
        <taxon>Halobacillus</taxon>
    </lineage>
</organism>
<feature type="binding site" evidence="7">
    <location>
        <position position="343"/>
    </location>
    <ligand>
        <name>3-phosphoshikimate</name>
        <dbReference type="ChEBI" id="CHEBI:145989"/>
    </ligand>
</feature>
<proteinExistence type="inferred from homology"/>
<evidence type="ECO:0000256" key="7">
    <source>
        <dbReference type="HAMAP-Rule" id="MF_00210"/>
    </source>
</evidence>
<comment type="catalytic activity">
    <reaction evidence="6">
        <text>3-phosphoshikimate + phosphoenolpyruvate = 5-O-(1-carboxyvinyl)-3-phosphoshikimate + phosphate</text>
        <dbReference type="Rhea" id="RHEA:21256"/>
        <dbReference type="ChEBI" id="CHEBI:43474"/>
        <dbReference type="ChEBI" id="CHEBI:57701"/>
        <dbReference type="ChEBI" id="CHEBI:58702"/>
        <dbReference type="ChEBI" id="CHEBI:145989"/>
        <dbReference type="EC" id="2.5.1.19"/>
    </reaction>
    <physiologicalReaction direction="left-to-right" evidence="6">
        <dbReference type="Rhea" id="RHEA:21257"/>
    </physiologicalReaction>
</comment>
<comment type="subunit">
    <text evidence="7">Monomer.</text>
</comment>
<keyword evidence="7" id="KW-0963">Cytoplasm</keyword>
<comment type="similarity">
    <text evidence="2 7">Belongs to the EPSP synthase family.</text>
</comment>
<dbReference type="Proteomes" id="UP000831787">
    <property type="component" value="Chromosome"/>
</dbReference>
<feature type="binding site" evidence="7">
    <location>
        <position position="28"/>
    </location>
    <ligand>
        <name>3-phosphoshikimate</name>
        <dbReference type="ChEBI" id="CHEBI:145989"/>
    </ligand>
</feature>
<feature type="binding site" evidence="7">
    <location>
        <position position="23"/>
    </location>
    <ligand>
        <name>3-phosphoshikimate</name>
        <dbReference type="ChEBI" id="CHEBI:145989"/>
    </ligand>
</feature>
<feature type="binding site" evidence="7">
    <location>
        <position position="95"/>
    </location>
    <ligand>
        <name>phosphoenolpyruvate</name>
        <dbReference type="ChEBI" id="CHEBI:58702"/>
    </ligand>
</feature>
<evidence type="ECO:0000256" key="6">
    <source>
        <dbReference type="ARBA" id="ARBA00044633"/>
    </source>
</evidence>
<feature type="binding site" evidence="7">
    <location>
        <position position="168"/>
    </location>
    <ligand>
        <name>3-phosphoshikimate</name>
        <dbReference type="ChEBI" id="CHEBI:145989"/>
    </ligand>
</feature>
<feature type="binding site" evidence="7">
    <location>
        <position position="389"/>
    </location>
    <ligand>
        <name>phosphoenolpyruvate</name>
        <dbReference type="ChEBI" id="CHEBI:58702"/>
    </ligand>
</feature>
<dbReference type="PANTHER" id="PTHR21090:SF5">
    <property type="entry name" value="PENTAFUNCTIONAL AROM POLYPEPTIDE"/>
    <property type="match status" value="1"/>
</dbReference>
<keyword evidence="5 7" id="KW-0057">Aromatic amino acid biosynthesis</keyword>
<keyword evidence="10" id="KW-1185">Reference proteome</keyword>
<evidence type="ECO:0000256" key="4">
    <source>
        <dbReference type="ARBA" id="ARBA00022679"/>
    </source>
</evidence>
<dbReference type="RefSeq" id="WP_244708058.1">
    <property type="nucleotide sequence ID" value="NZ_CP095073.1"/>
</dbReference>
<keyword evidence="3 7" id="KW-0028">Amino-acid biosynthesis</keyword>
<feature type="active site" description="Proton acceptor" evidence="7">
    <location>
        <position position="316"/>
    </location>
</feature>
<evidence type="ECO:0000256" key="1">
    <source>
        <dbReference type="ARBA" id="ARBA00004811"/>
    </source>
</evidence>
<feature type="binding site" evidence="7">
    <location>
        <position position="23"/>
    </location>
    <ligand>
        <name>phosphoenolpyruvate</name>
        <dbReference type="ChEBI" id="CHEBI:58702"/>
    </ligand>
</feature>
<comment type="pathway">
    <text evidence="1 7">Metabolic intermediate biosynthesis; chorismate biosynthesis; chorismate from D-erythrose 4-phosphate and phosphoenolpyruvate: step 6/7.</text>
</comment>
<name>A0ABY4EFA7_9BACI</name>
<feature type="binding site" evidence="7">
    <location>
        <position position="24"/>
    </location>
    <ligand>
        <name>3-phosphoshikimate</name>
        <dbReference type="ChEBI" id="CHEBI:145989"/>
    </ligand>
</feature>
<evidence type="ECO:0000256" key="3">
    <source>
        <dbReference type="ARBA" id="ARBA00022605"/>
    </source>
</evidence>
<dbReference type="InterPro" id="IPR013792">
    <property type="entry name" value="RNA3'P_cycl/enolpyr_Trfase_a/b"/>
</dbReference>
<dbReference type="SUPFAM" id="SSF55205">
    <property type="entry name" value="EPT/RTPC-like"/>
    <property type="match status" value="1"/>
</dbReference>
<dbReference type="PANTHER" id="PTHR21090">
    <property type="entry name" value="AROM/DEHYDROQUINATE SYNTHASE"/>
    <property type="match status" value="1"/>
</dbReference>
<evidence type="ECO:0000259" key="8">
    <source>
        <dbReference type="Pfam" id="PF00275"/>
    </source>
</evidence>
<dbReference type="HAMAP" id="MF_00210">
    <property type="entry name" value="EPSP_synth"/>
    <property type="match status" value="1"/>
</dbReference>